<organism evidence="3 4">
    <name type="scientific">Chlamydomonas eustigma</name>
    <dbReference type="NCBI Taxonomy" id="1157962"/>
    <lineage>
        <taxon>Eukaryota</taxon>
        <taxon>Viridiplantae</taxon>
        <taxon>Chlorophyta</taxon>
        <taxon>core chlorophytes</taxon>
        <taxon>Chlorophyceae</taxon>
        <taxon>CS clade</taxon>
        <taxon>Chlamydomonadales</taxon>
        <taxon>Chlamydomonadaceae</taxon>
        <taxon>Chlamydomonas</taxon>
    </lineage>
</organism>
<dbReference type="InterPro" id="IPR029071">
    <property type="entry name" value="Ubiquitin-like_domsf"/>
</dbReference>
<reference evidence="3 4" key="1">
    <citation type="submission" date="2017-08" db="EMBL/GenBank/DDBJ databases">
        <title>Acidophilic green algal genome provides insights into adaptation to an acidic environment.</title>
        <authorList>
            <person name="Hirooka S."/>
            <person name="Hirose Y."/>
            <person name="Kanesaki Y."/>
            <person name="Higuchi S."/>
            <person name="Fujiwara T."/>
            <person name="Onuma R."/>
            <person name="Era A."/>
            <person name="Ohbayashi R."/>
            <person name="Uzuka A."/>
            <person name="Nozaki H."/>
            <person name="Yoshikawa H."/>
            <person name="Miyagishima S.Y."/>
        </authorList>
    </citation>
    <scope>NUCLEOTIDE SEQUENCE [LARGE SCALE GENOMIC DNA]</scope>
    <source>
        <strain evidence="3 4">NIES-2499</strain>
    </source>
</reference>
<dbReference type="OrthoDB" id="267397at2759"/>
<dbReference type="Proteomes" id="UP000232323">
    <property type="component" value="Unassembled WGS sequence"/>
</dbReference>
<feature type="compositionally biased region" description="Low complexity" evidence="1">
    <location>
        <begin position="1056"/>
        <end position="1066"/>
    </location>
</feature>
<gene>
    <name evidence="3" type="ORF">CEUSTIGMA_g4943.t1</name>
</gene>
<dbReference type="Pfam" id="PF00240">
    <property type="entry name" value="ubiquitin"/>
    <property type="match status" value="1"/>
</dbReference>
<proteinExistence type="predicted"/>
<feature type="compositionally biased region" description="Low complexity" evidence="1">
    <location>
        <begin position="828"/>
        <end position="855"/>
    </location>
</feature>
<dbReference type="PROSITE" id="PS50053">
    <property type="entry name" value="UBIQUITIN_2"/>
    <property type="match status" value="1"/>
</dbReference>
<feature type="region of interest" description="Disordered" evidence="1">
    <location>
        <begin position="1053"/>
        <end position="1109"/>
    </location>
</feature>
<dbReference type="STRING" id="1157962.A0A250X3J5"/>
<feature type="region of interest" description="Disordered" evidence="1">
    <location>
        <begin position="190"/>
        <end position="230"/>
    </location>
</feature>
<feature type="compositionally biased region" description="Low complexity" evidence="1">
    <location>
        <begin position="475"/>
        <end position="493"/>
    </location>
</feature>
<dbReference type="InterPro" id="IPR000626">
    <property type="entry name" value="Ubiquitin-like_dom"/>
</dbReference>
<keyword evidence="4" id="KW-1185">Reference proteome</keyword>
<evidence type="ECO:0000313" key="4">
    <source>
        <dbReference type="Proteomes" id="UP000232323"/>
    </source>
</evidence>
<feature type="compositionally biased region" description="Low complexity" evidence="1">
    <location>
        <begin position="301"/>
        <end position="311"/>
    </location>
</feature>
<dbReference type="CDD" id="cd17039">
    <property type="entry name" value="Ubl_ubiquitin_like"/>
    <property type="match status" value="1"/>
</dbReference>
<feature type="region of interest" description="Disordered" evidence="1">
    <location>
        <begin position="475"/>
        <end position="507"/>
    </location>
</feature>
<feature type="region of interest" description="Disordered" evidence="1">
    <location>
        <begin position="291"/>
        <end position="311"/>
    </location>
</feature>
<feature type="domain" description="Ubiquitin-like" evidence="2">
    <location>
        <begin position="59"/>
        <end position="114"/>
    </location>
</feature>
<feature type="compositionally biased region" description="Low complexity" evidence="1">
    <location>
        <begin position="620"/>
        <end position="658"/>
    </location>
</feature>
<dbReference type="SMART" id="SM00213">
    <property type="entry name" value="UBQ"/>
    <property type="match status" value="1"/>
</dbReference>
<feature type="region of interest" description="Disordered" evidence="1">
    <location>
        <begin position="616"/>
        <end position="660"/>
    </location>
</feature>
<dbReference type="SUPFAM" id="SSF54236">
    <property type="entry name" value="Ubiquitin-like"/>
    <property type="match status" value="1"/>
</dbReference>
<dbReference type="Gene3D" id="3.10.20.90">
    <property type="entry name" value="Phosphatidylinositol 3-kinase Catalytic Subunit, Chain A, domain 1"/>
    <property type="match status" value="1"/>
</dbReference>
<dbReference type="AlphaFoldDB" id="A0A250X3J5"/>
<accession>A0A250X3J5</accession>
<evidence type="ECO:0000313" key="3">
    <source>
        <dbReference type="EMBL" id="GAX77499.1"/>
    </source>
</evidence>
<dbReference type="EMBL" id="BEGY01000025">
    <property type="protein sequence ID" value="GAX77499.1"/>
    <property type="molecule type" value="Genomic_DNA"/>
</dbReference>
<comment type="caution">
    <text evidence="3">The sequence shown here is derived from an EMBL/GenBank/DDBJ whole genome shotgun (WGS) entry which is preliminary data.</text>
</comment>
<sequence>MSEQPSSSVENVEGARMMRIKVKTMEPATYDLEVPHNVGLNFSFVNVIISDTFNFHQLTIGALKSEHLCQRVNTPPERQRIIYHGRALRDEQSLESAGVGEDDTIHLVLRPADAPQGPDIPAASTPDNAAPVQGMEGMAALLGSLPGGVGNMLQGLLAAGGAQAGAIQINGGIPIPINLAAQGGFPGLNQAMHQGARGPFPPAPSAPGQQQQQAAGGVRPSTQAPSHLAAGQVPASPAWLDTPHLVSSLAGYLEALQSPSFSRALSGLTNGLREVLRGSYLPADLRSLMQASETDREGRGAADAGLGTPGGAATAHAAQVAAGMPPLVTVMNGMARIGRPPQPLLDPNYRYLPLAVAALAELTRRADTHLSTSMTPQLRELSGALMASASGNPRSNRALEQQVMTLGQQLSSAMALLTELARLATGVSSALQGDIAPLVFSRPTVLQPNGSGPTMPILQPRQPHPAMLPGFMQQAVQSAAHGQQQGSQGSAAPGTGGISGQPAASAASMHDMIMQQVTQQMQAQVNSGQNTGFMGQVNQPREGASGAQGGMLPGLGVAGSIQINIVDDQADPGVLGPLLSMMGGGGAGNMGSVELGAGGGVRMMSGVDVMAMLQQGSMQGHGQAPQQQQQGSGVAGASAAAAAGAPPPSGATSDSSSSMQENMHMMEPVMRAMSSNVASNVAQRLGPLLPLMQSPEQTVQLVSALVTEVLNENLSRTVQTMMANEHQISQLAQSVQSSNLSLPGNVERLQQMAAAYSRSQAAGGAQSQPLSQQQQPAPAANAVADSRQAMAEGTTMTTAAGTVNTLTVADQASSSTTAAASLKPEVHAPSPSAAETAEEPSAITAAAAAPSATGPRGLGLGLKPVLKKKQAASLAAAGEVQHTPSQAAGGSAVEGPEAAALQVAPSAALSDMSGLMAMMGQMMAGGAGGPGAGLPGAAAAAAGSSGGGLGGLMQMASSIASDPAMQPMLQSAMSSLLGGGTGRGNGGSGSGGLGDLLGSLMSGLPPSGSRMGAGAGAAAAGPSVEEVLGYEVLDNELGTEEASAWRSLIEADEVKQQQQHQNQGSQNVASLDAGKDDSSAGFSEVYQAGLPPASNKTAAAFPGKLSKNE</sequence>
<feature type="compositionally biased region" description="Low complexity" evidence="1">
    <location>
        <begin position="206"/>
        <end position="217"/>
    </location>
</feature>
<feature type="region of interest" description="Disordered" evidence="1">
    <location>
        <begin position="760"/>
        <end position="781"/>
    </location>
</feature>
<feature type="region of interest" description="Disordered" evidence="1">
    <location>
        <begin position="816"/>
        <end position="856"/>
    </location>
</feature>
<evidence type="ECO:0000259" key="2">
    <source>
        <dbReference type="PROSITE" id="PS50053"/>
    </source>
</evidence>
<name>A0A250X3J5_9CHLO</name>
<evidence type="ECO:0000256" key="1">
    <source>
        <dbReference type="SAM" id="MobiDB-lite"/>
    </source>
</evidence>
<protein>
    <recommendedName>
        <fullName evidence="2">Ubiquitin-like domain-containing protein</fullName>
    </recommendedName>
</protein>